<organism evidence="3 4">
    <name type="scientific">Streptomyces millisiae</name>
    <dbReference type="NCBI Taxonomy" id="3075542"/>
    <lineage>
        <taxon>Bacteria</taxon>
        <taxon>Bacillati</taxon>
        <taxon>Actinomycetota</taxon>
        <taxon>Actinomycetes</taxon>
        <taxon>Kitasatosporales</taxon>
        <taxon>Streptomycetaceae</taxon>
        <taxon>Streptomyces</taxon>
    </lineage>
</organism>
<name>A0ABU2LJP0_9ACTN</name>
<accession>A0ABU2LJP0</accession>
<evidence type="ECO:0000313" key="4">
    <source>
        <dbReference type="Proteomes" id="UP001183420"/>
    </source>
</evidence>
<feature type="compositionally biased region" description="Acidic residues" evidence="1">
    <location>
        <begin position="85"/>
        <end position="114"/>
    </location>
</feature>
<keyword evidence="2" id="KW-0732">Signal</keyword>
<reference evidence="4" key="1">
    <citation type="submission" date="2023-07" db="EMBL/GenBank/DDBJ databases">
        <title>30 novel species of actinomycetes from the DSMZ collection.</title>
        <authorList>
            <person name="Nouioui I."/>
        </authorList>
    </citation>
    <scope>NUCLEOTIDE SEQUENCE [LARGE SCALE GENOMIC DNA]</scope>
    <source>
        <strain evidence="4">DSM 44918</strain>
    </source>
</reference>
<protein>
    <submittedName>
        <fullName evidence="3">Small secreted hydrophilic protein</fullName>
    </submittedName>
</protein>
<dbReference type="RefSeq" id="WP_311595981.1">
    <property type="nucleotide sequence ID" value="NZ_JAVREM010000003.1"/>
</dbReference>
<evidence type="ECO:0000256" key="2">
    <source>
        <dbReference type="SAM" id="SignalP"/>
    </source>
</evidence>
<evidence type="ECO:0000256" key="1">
    <source>
        <dbReference type="SAM" id="MobiDB-lite"/>
    </source>
</evidence>
<feature type="compositionally biased region" description="Gly residues" evidence="1">
    <location>
        <begin position="48"/>
        <end position="59"/>
    </location>
</feature>
<dbReference type="EMBL" id="JAVREM010000003">
    <property type="protein sequence ID" value="MDT0317798.1"/>
    <property type="molecule type" value="Genomic_DNA"/>
</dbReference>
<dbReference type="Proteomes" id="UP001183420">
    <property type="component" value="Unassembled WGS sequence"/>
</dbReference>
<comment type="caution">
    <text evidence="3">The sequence shown here is derived from an EMBL/GenBank/DDBJ whole genome shotgun (WGS) entry which is preliminary data.</text>
</comment>
<feature type="region of interest" description="Disordered" evidence="1">
    <location>
        <begin position="28"/>
        <end position="114"/>
    </location>
</feature>
<evidence type="ECO:0000313" key="3">
    <source>
        <dbReference type="EMBL" id="MDT0317798.1"/>
    </source>
</evidence>
<keyword evidence="4" id="KW-1185">Reference proteome</keyword>
<gene>
    <name evidence="3" type="ORF">RNC47_05500</name>
</gene>
<feature type="chain" id="PRO_5045882288" evidence="2">
    <location>
        <begin position="22"/>
        <end position="114"/>
    </location>
</feature>
<proteinExistence type="predicted"/>
<feature type="signal peptide" evidence="2">
    <location>
        <begin position="1"/>
        <end position="21"/>
    </location>
</feature>
<sequence>MTFTHRMATLAAVVLIPVGIAGTSFLLSDDPADPSVPSEVELERVGDQQGGAETGGGGEAETSSPTEPAPPREDVVPQPSPTEGSVDDSPDDDAGDDADDDADDRGDDAGGDDG</sequence>